<sequence length="97" mass="11073">MAKKEGIKRVATEITRMMKNASIKEEGNENAEIIKAGFEMIVVMVPVSSKVITENLEFILMERYKWRITNCNHDKCSMKQTCLLNSINACAIVDTKF</sequence>
<evidence type="ECO:0000313" key="1">
    <source>
        <dbReference type="Proteomes" id="UP000095286"/>
    </source>
</evidence>
<evidence type="ECO:0000313" key="2">
    <source>
        <dbReference type="WBParaSite" id="RSKR_0000961400.1"/>
    </source>
</evidence>
<dbReference type="WBParaSite" id="RSKR_0000961400.1">
    <property type="protein sequence ID" value="RSKR_0000961400.1"/>
    <property type="gene ID" value="RSKR_0000961400"/>
</dbReference>
<organism evidence="1 2">
    <name type="scientific">Rhabditophanes sp. KR3021</name>
    <dbReference type="NCBI Taxonomy" id="114890"/>
    <lineage>
        <taxon>Eukaryota</taxon>
        <taxon>Metazoa</taxon>
        <taxon>Ecdysozoa</taxon>
        <taxon>Nematoda</taxon>
        <taxon>Chromadorea</taxon>
        <taxon>Rhabditida</taxon>
        <taxon>Tylenchina</taxon>
        <taxon>Panagrolaimomorpha</taxon>
        <taxon>Strongyloidoidea</taxon>
        <taxon>Alloionematidae</taxon>
        <taxon>Rhabditophanes</taxon>
    </lineage>
</organism>
<proteinExistence type="predicted"/>
<accession>A0AC35UAX8</accession>
<name>A0AC35UAX8_9BILA</name>
<protein>
    <submittedName>
        <fullName evidence="2">Ground-like domain-containing protein</fullName>
    </submittedName>
</protein>
<reference evidence="2" key="1">
    <citation type="submission" date="2016-11" db="UniProtKB">
        <authorList>
            <consortium name="WormBaseParasite"/>
        </authorList>
    </citation>
    <scope>IDENTIFICATION</scope>
    <source>
        <strain evidence="2">KR3021</strain>
    </source>
</reference>
<dbReference type="Proteomes" id="UP000095286">
    <property type="component" value="Unplaced"/>
</dbReference>